<protein>
    <submittedName>
        <fullName evidence="1">Uncharacterized protein</fullName>
    </submittedName>
</protein>
<dbReference type="EMBL" id="UINC01029127">
    <property type="protein sequence ID" value="SVB11334.1"/>
    <property type="molecule type" value="Genomic_DNA"/>
</dbReference>
<name>A0A382BCG6_9ZZZZ</name>
<feature type="non-terminal residue" evidence="1">
    <location>
        <position position="121"/>
    </location>
</feature>
<organism evidence="1">
    <name type="scientific">marine metagenome</name>
    <dbReference type="NCBI Taxonomy" id="408172"/>
    <lineage>
        <taxon>unclassified sequences</taxon>
        <taxon>metagenomes</taxon>
        <taxon>ecological metagenomes</taxon>
    </lineage>
</organism>
<evidence type="ECO:0000313" key="1">
    <source>
        <dbReference type="EMBL" id="SVB11334.1"/>
    </source>
</evidence>
<proteinExistence type="predicted"/>
<reference evidence="1" key="1">
    <citation type="submission" date="2018-05" db="EMBL/GenBank/DDBJ databases">
        <authorList>
            <person name="Lanie J.A."/>
            <person name="Ng W.-L."/>
            <person name="Kazmierczak K.M."/>
            <person name="Andrzejewski T.M."/>
            <person name="Davidsen T.M."/>
            <person name="Wayne K.J."/>
            <person name="Tettelin H."/>
            <person name="Glass J.I."/>
            <person name="Rusch D."/>
            <person name="Podicherti R."/>
            <person name="Tsui H.-C.T."/>
            <person name="Winkler M.E."/>
        </authorList>
    </citation>
    <scope>NUCLEOTIDE SEQUENCE</scope>
</reference>
<sequence length="121" mass="12833">MPLRQEELLEHRIITPILLSLSLLLIALPSRAQDARAVARLAPSASQLSLAAGEQVPFTVQALDLSGAIVDVPLRITGPRNAVSIENGMVQGLQPGEYEIVVTVVVPADTGLEPLSLRVPV</sequence>
<accession>A0A382BCG6</accession>
<gene>
    <name evidence="1" type="ORF">METZ01_LOCUS164188</name>
</gene>
<dbReference type="AlphaFoldDB" id="A0A382BCG6"/>